<name>A0A2K2HAL7_9BACT</name>
<keyword evidence="1" id="KW-1133">Transmembrane helix</keyword>
<evidence type="ECO:0000313" key="3">
    <source>
        <dbReference type="Proteomes" id="UP000236340"/>
    </source>
</evidence>
<organism evidence="2 3">
    <name type="scientific">Geothermobacter hydrogeniphilus</name>
    <dbReference type="NCBI Taxonomy" id="1969733"/>
    <lineage>
        <taxon>Bacteria</taxon>
        <taxon>Pseudomonadati</taxon>
        <taxon>Thermodesulfobacteriota</taxon>
        <taxon>Desulfuromonadia</taxon>
        <taxon>Desulfuromonadales</taxon>
        <taxon>Geothermobacteraceae</taxon>
        <taxon>Geothermobacter</taxon>
    </lineage>
</organism>
<gene>
    <name evidence="2" type="ORF">C2E25_07990</name>
</gene>
<keyword evidence="1" id="KW-0472">Membrane</keyword>
<dbReference type="AlphaFoldDB" id="A0A2K2HAL7"/>
<sequence length="86" mass="9869">MSESSIVFIIIYTIALTISCFLRKLTHKVAKEAIEKKCLNIGIYSLFPIKGEKAVEIANGYIKVSNIIFWFVAIFFPFVYLVKFLN</sequence>
<reference evidence="2 3" key="1">
    <citation type="journal article" date="2018" name="Genome Announc.">
        <title>Genome Sequence of Geothermobacter sp. HR-1 Iron Reducer from the Loihi Seamount.</title>
        <authorList>
            <person name="Smith H."/>
            <person name="Abuyen K."/>
            <person name="Tremblay J."/>
            <person name="Savalia P."/>
            <person name="Perez-Rodriguez I."/>
            <person name="Emerson D."/>
            <person name="Tully B."/>
            <person name="Amend J."/>
        </authorList>
    </citation>
    <scope>NUCLEOTIDE SEQUENCE [LARGE SCALE GENOMIC DNA]</scope>
    <source>
        <strain evidence="2 3">HR-1</strain>
    </source>
</reference>
<feature type="transmembrane region" description="Helical" evidence="1">
    <location>
        <begin position="6"/>
        <end position="22"/>
    </location>
</feature>
<accession>A0A2K2HAL7</accession>
<comment type="caution">
    <text evidence="2">The sequence shown here is derived from an EMBL/GenBank/DDBJ whole genome shotgun (WGS) entry which is preliminary data.</text>
</comment>
<evidence type="ECO:0000256" key="1">
    <source>
        <dbReference type="SAM" id="Phobius"/>
    </source>
</evidence>
<dbReference type="Proteomes" id="UP000236340">
    <property type="component" value="Unassembled WGS sequence"/>
</dbReference>
<protein>
    <submittedName>
        <fullName evidence="2">Uncharacterized protein</fullName>
    </submittedName>
</protein>
<proteinExistence type="predicted"/>
<keyword evidence="1" id="KW-0812">Transmembrane</keyword>
<evidence type="ECO:0000313" key="2">
    <source>
        <dbReference type="EMBL" id="PNU20354.1"/>
    </source>
</evidence>
<feature type="transmembrane region" description="Helical" evidence="1">
    <location>
        <begin position="67"/>
        <end position="85"/>
    </location>
</feature>
<dbReference type="EMBL" id="PPFX01000014">
    <property type="protein sequence ID" value="PNU20354.1"/>
    <property type="molecule type" value="Genomic_DNA"/>
</dbReference>